<reference evidence="1 2" key="1">
    <citation type="journal article" date="2010" name="Plant Cell">
        <title>The Chlorella variabilis NC64A genome reveals adaptation to photosymbiosis, coevolution with viruses, and cryptic sex.</title>
        <authorList>
            <person name="Blanc G."/>
            <person name="Duncan G."/>
            <person name="Agarkova I."/>
            <person name="Borodovsky M."/>
            <person name="Gurnon J."/>
            <person name="Kuo A."/>
            <person name="Lindquist E."/>
            <person name="Lucas S."/>
            <person name="Pangilinan J."/>
            <person name="Polle J."/>
            <person name="Salamov A."/>
            <person name="Terry A."/>
            <person name="Yamada T."/>
            <person name="Dunigan D.D."/>
            <person name="Grigoriev I.V."/>
            <person name="Claverie J.M."/>
            <person name="Van Etten J.L."/>
        </authorList>
    </citation>
    <scope>NUCLEOTIDE SEQUENCE [LARGE SCALE GENOMIC DNA]</scope>
    <source>
        <strain evidence="1 2">NC64A</strain>
    </source>
</reference>
<dbReference type="AlphaFoldDB" id="E1Z929"/>
<organism evidence="2">
    <name type="scientific">Chlorella variabilis</name>
    <name type="common">Green alga</name>
    <dbReference type="NCBI Taxonomy" id="554065"/>
    <lineage>
        <taxon>Eukaryota</taxon>
        <taxon>Viridiplantae</taxon>
        <taxon>Chlorophyta</taxon>
        <taxon>core chlorophytes</taxon>
        <taxon>Trebouxiophyceae</taxon>
        <taxon>Chlorellales</taxon>
        <taxon>Chlorellaceae</taxon>
        <taxon>Chlorella clade</taxon>
        <taxon>Chlorella</taxon>
    </lineage>
</organism>
<dbReference type="InParanoid" id="E1Z929"/>
<dbReference type="Proteomes" id="UP000008141">
    <property type="component" value="Unassembled WGS sequence"/>
</dbReference>
<name>E1Z929_CHLVA</name>
<keyword evidence="2" id="KW-1185">Reference proteome</keyword>
<sequence>MQARHQHIGNLVFLLRHYAATRDWTRLAGLVATLMACDRPENLSDVWMFRHPDSRARLAEALGTGWLLLSQHPGVLSYEQSLRYLKQWAAYQLAPAGKETVYLKLAQFSKEQGHATDAWDLLSTQTFSTAPAEGERRALMASIRADAWAEVR</sequence>
<dbReference type="EMBL" id="GL433839">
    <property type="protein sequence ID" value="EFN57707.1"/>
    <property type="molecule type" value="Genomic_DNA"/>
</dbReference>
<dbReference type="GeneID" id="17357013"/>
<accession>E1Z929</accession>
<evidence type="ECO:0000313" key="1">
    <source>
        <dbReference type="EMBL" id="EFN57707.1"/>
    </source>
</evidence>
<gene>
    <name evidence="1" type="ORF">CHLNCDRAFT_142923</name>
</gene>
<dbReference type="KEGG" id="cvr:CHLNCDRAFT_142923"/>
<dbReference type="OrthoDB" id="10543925at2759"/>
<protein>
    <submittedName>
        <fullName evidence="1">Expressed protein</fullName>
    </submittedName>
</protein>
<proteinExistence type="predicted"/>
<dbReference type="RefSeq" id="XP_005849809.1">
    <property type="nucleotide sequence ID" value="XM_005849747.1"/>
</dbReference>
<evidence type="ECO:0000313" key="2">
    <source>
        <dbReference type="Proteomes" id="UP000008141"/>
    </source>
</evidence>